<dbReference type="OrthoDB" id="6247875at2759"/>
<keyword evidence="4" id="KW-1185">Reference proteome</keyword>
<dbReference type="Proteomes" id="UP000504623">
    <property type="component" value="Unplaced"/>
</dbReference>
<keyword evidence="3" id="KW-0007">Acetylation</keyword>
<proteinExistence type="inferred from homology"/>
<dbReference type="GeneID" id="102842754"/>
<gene>
    <name evidence="5" type="primary">FAM118A</name>
</gene>
<evidence type="ECO:0000313" key="5">
    <source>
        <dbReference type="RefSeq" id="XP_006866958.1"/>
    </source>
</evidence>
<dbReference type="SUPFAM" id="SSF52467">
    <property type="entry name" value="DHS-like NAD/FAD-binding domain"/>
    <property type="match status" value="1"/>
</dbReference>
<evidence type="ECO:0000256" key="2">
    <source>
        <dbReference type="ARBA" id="ARBA00022553"/>
    </source>
</evidence>
<reference evidence="5" key="1">
    <citation type="submission" date="2025-08" db="UniProtKB">
        <authorList>
            <consortium name="RefSeq"/>
        </authorList>
    </citation>
    <scope>IDENTIFICATION</scope>
    <source>
        <tissue evidence="5">Spleen</tissue>
    </source>
</reference>
<keyword evidence="2" id="KW-0597">Phosphoprotein</keyword>
<evidence type="ECO:0000256" key="3">
    <source>
        <dbReference type="ARBA" id="ARBA00022990"/>
    </source>
</evidence>
<dbReference type="PANTHER" id="PTHR28623:SF2">
    <property type="entry name" value="PROTEIN FAM118A"/>
    <property type="match status" value="1"/>
</dbReference>
<dbReference type="Pfam" id="PF13289">
    <property type="entry name" value="SIR2_2"/>
    <property type="match status" value="1"/>
</dbReference>
<evidence type="ECO:0000256" key="1">
    <source>
        <dbReference type="ARBA" id="ARBA00006491"/>
    </source>
</evidence>
<dbReference type="CTD" id="55007"/>
<evidence type="ECO:0000313" key="4">
    <source>
        <dbReference type="Proteomes" id="UP000504623"/>
    </source>
</evidence>
<sequence>MDSVEKTSHKSEQKSRKFLKSLVRKQPQELLLVIGTGVSAAVAPGIPALRSWRGCIEAVIEAAGQLEVLHPGDIAEFRRKVTKDRDLLVVAHDLIRKMSPRTGDTKPNFFQDCLMEVFDNLEQHIQNPLVLQAILRLMECGTMVLTTNYDNLLELVGQQQNRPMESLDLQDKTKVLQWARGHIKYGVLHIHGLYTDPCGMVLDPSGYKDVTQDPEVMEALQNLYRTRSFLFVGCGETLRDQIFQALFLYSVPDKVELEHYMLVLKESEDQFFKHQADMLLHGIKVVSYGDCFDSLPGYVQDLSTQICRQRSPDADHVDSTTLLSSACQDCAKRKLEENGLGLSKKPRQSDTAVAHVLLCPHGCIVLVLDFLSLLLEPFLFLFPIHTSLASGSSHRHQCELAQGCVSDS</sequence>
<organism evidence="4 5">
    <name type="scientific">Chrysochloris asiatica</name>
    <name type="common">Cape golden mole</name>
    <dbReference type="NCBI Taxonomy" id="185453"/>
    <lineage>
        <taxon>Eukaryota</taxon>
        <taxon>Metazoa</taxon>
        <taxon>Chordata</taxon>
        <taxon>Craniata</taxon>
        <taxon>Vertebrata</taxon>
        <taxon>Euteleostomi</taxon>
        <taxon>Mammalia</taxon>
        <taxon>Eutheria</taxon>
        <taxon>Afrotheria</taxon>
        <taxon>Chrysochloridae</taxon>
        <taxon>Chrysochlorinae</taxon>
        <taxon>Chrysochloris</taxon>
    </lineage>
</organism>
<protein>
    <submittedName>
        <fullName evidence="5">Protein FAM118A</fullName>
    </submittedName>
</protein>
<dbReference type="AlphaFoldDB" id="A0A9B0WS86"/>
<dbReference type="RefSeq" id="XP_006866958.1">
    <property type="nucleotide sequence ID" value="XM_006866896.1"/>
</dbReference>
<dbReference type="PANTHER" id="PTHR28623">
    <property type="entry name" value="PROTEIN FAM118B"/>
    <property type="match status" value="1"/>
</dbReference>
<dbReference type="InterPro" id="IPR038916">
    <property type="entry name" value="FAM118"/>
</dbReference>
<accession>A0A9B0WS86</accession>
<dbReference type="InterPro" id="IPR029035">
    <property type="entry name" value="DHS-like_NAD/FAD-binding_dom"/>
</dbReference>
<name>A0A9B0WS86_CHRAS</name>
<comment type="similarity">
    <text evidence="1">Belongs to the FAM118 family.</text>
</comment>